<proteinExistence type="evidence at transcript level"/>
<protein>
    <submittedName>
        <fullName evidence="2">Uncharacterized protein</fullName>
    </submittedName>
</protein>
<feature type="non-terminal residue" evidence="2">
    <location>
        <position position="1"/>
    </location>
</feature>
<feature type="compositionally biased region" description="Polar residues" evidence="1">
    <location>
        <begin position="35"/>
        <end position="46"/>
    </location>
</feature>
<reference evidence="2" key="1">
    <citation type="submission" date="2008-12" db="EMBL/GenBank/DDBJ databases">
        <authorList>
            <person name="Zhang H."/>
            <person name="Lin S."/>
        </authorList>
    </citation>
    <scope>NUCLEOTIDE SEQUENCE</scope>
    <source>
        <strain evidence="2">CCMP1831</strain>
    </source>
</reference>
<evidence type="ECO:0000256" key="1">
    <source>
        <dbReference type="SAM" id="MobiDB-lite"/>
    </source>
</evidence>
<feature type="region of interest" description="Disordered" evidence="1">
    <location>
        <begin position="1"/>
        <end position="46"/>
    </location>
</feature>
<reference evidence="2" key="2">
    <citation type="book" date="2010" name="PROCEEDINGS OF 13TH INTERNATIONAL CONFERENCE ON HARMFUL ALGAE" publisher="International Society For The Study of Harmful Algae" city="Hong Kong, China">
        <title>Dinoflagellate meta-transcriptomics enabled by spliced leader.</title>
        <editorList>
            <person name="Unknown A."/>
        </editorList>
        <authorList>
            <person name="Lin S."/>
            <person name="Zhang H."/>
        </authorList>
    </citation>
    <scope>NUCLEOTIDE SEQUENCE</scope>
    <source>
        <strain evidence="2">CCMP1831</strain>
    </source>
</reference>
<name>E8Z688_PFIPI</name>
<accession>E8Z688</accession>
<dbReference type="EMBL" id="FJ599915">
    <property type="protein sequence ID" value="ACU44968.1"/>
    <property type="molecule type" value="mRNA"/>
</dbReference>
<organism evidence="2">
    <name type="scientific">Pfiesteria piscicida</name>
    <name type="common">Phantom dinoflagellate</name>
    <dbReference type="NCBI Taxonomy" id="71001"/>
    <lineage>
        <taxon>Eukaryota</taxon>
        <taxon>Sar</taxon>
        <taxon>Alveolata</taxon>
        <taxon>Dinophyceae</taxon>
        <taxon>Peridiniales</taxon>
        <taxon>Pfiesteriaceae</taxon>
        <taxon>Pfiesteria</taxon>
    </lineage>
</organism>
<dbReference type="AlphaFoldDB" id="E8Z688"/>
<evidence type="ECO:0000313" key="2">
    <source>
        <dbReference type="EMBL" id="ACU44968.1"/>
    </source>
</evidence>
<feature type="compositionally biased region" description="Polar residues" evidence="1">
    <location>
        <begin position="15"/>
        <end position="25"/>
    </location>
</feature>
<sequence length="149" mass="16742">DGMSEHTTTDRRLSELQTAPSSLGSFESYGGPTKLSPSPASTSRMVTWEQGQKNLRKLREQLGEPIQKSRTPAPRSIVKEMTELQKQMQSPDVLDALEQRKIEANERSKEARHHYQEEQGLTFLVKLGPLTGTRAYHRLGEPALEERGG</sequence>